<evidence type="ECO:0000313" key="2">
    <source>
        <dbReference type="Proteomes" id="UP001161423"/>
    </source>
</evidence>
<evidence type="ECO:0000313" key="1">
    <source>
        <dbReference type="EMBL" id="GLP98684.1"/>
    </source>
</evidence>
<sequence>MLSPLWIRQTNTPAPTQSFSMNSIGSEESMGVITLSPGPVSLALSSILSQSALGDIELLPGAVSFSMPGIEGDAMVPNPTFSVGGSTVSLVAIPSEEFVGLPVLSPGAVSFSAAFISESSVLGDIHFSTGLVNFSVPGITPGEQVQPFNIENVNHVLRLSSIETAETFGAISIKGGSRITGYMNADIFTGPALLGVVEVNLGH</sequence>
<name>A0ABQ5TQZ8_9GAMM</name>
<proteinExistence type="predicted"/>
<dbReference type="RefSeq" id="WP_284722343.1">
    <property type="nucleotide sequence ID" value="NZ_BSND01000003.1"/>
</dbReference>
<gene>
    <name evidence="1" type="ORF">GCM10007891_05380</name>
</gene>
<dbReference type="EMBL" id="BSND01000003">
    <property type="protein sequence ID" value="GLP98684.1"/>
    <property type="molecule type" value="Genomic_DNA"/>
</dbReference>
<organism evidence="1 2">
    <name type="scientific">Methylophaga thalassica</name>
    <dbReference type="NCBI Taxonomy" id="40223"/>
    <lineage>
        <taxon>Bacteria</taxon>
        <taxon>Pseudomonadati</taxon>
        <taxon>Pseudomonadota</taxon>
        <taxon>Gammaproteobacteria</taxon>
        <taxon>Thiotrichales</taxon>
        <taxon>Piscirickettsiaceae</taxon>
        <taxon>Methylophaga</taxon>
    </lineage>
</organism>
<comment type="caution">
    <text evidence="1">The sequence shown here is derived from an EMBL/GenBank/DDBJ whole genome shotgun (WGS) entry which is preliminary data.</text>
</comment>
<dbReference type="Proteomes" id="UP001161423">
    <property type="component" value="Unassembled WGS sequence"/>
</dbReference>
<reference evidence="1" key="1">
    <citation type="journal article" date="2014" name="Int. J. Syst. Evol. Microbiol.">
        <title>Complete genome of a new Firmicutes species belonging to the dominant human colonic microbiota ('Ruminococcus bicirculans') reveals two chromosomes and a selective capacity to utilize plant glucans.</title>
        <authorList>
            <consortium name="NISC Comparative Sequencing Program"/>
            <person name="Wegmann U."/>
            <person name="Louis P."/>
            <person name="Goesmann A."/>
            <person name="Henrissat B."/>
            <person name="Duncan S.H."/>
            <person name="Flint H.J."/>
        </authorList>
    </citation>
    <scope>NUCLEOTIDE SEQUENCE</scope>
    <source>
        <strain evidence="1">NBRC 102424</strain>
    </source>
</reference>
<reference evidence="1" key="2">
    <citation type="submission" date="2023-01" db="EMBL/GenBank/DDBJ databases">
        <title>Draft genome sequence of Methylophaga thalassica strain NBRC 102424.</title>
        <authorList>
            <person name="Sun Q."/>
            <person name="Mori K."/>
        </authorList>
    </citation>
    <scope>NUCLEOTIDE SEQUENCE</scope>
    <source>
        <strain evidence="1">NBRC 102424</strain>
    </source>
</reference>
<accession>A0ABQ5TQZ8</accession>
<keyword evidence="2" id="KW-1185">Reference proteome</keyword>
<protein>
    <submittedName>
        <fullName evidence="1">Uncharacterized protein</fullName>
    </submittedName>
</protein>